<evidence type="ECO:0008006" key="8">
    <source>
        <dbReference type="Google" id="ProtNLM"/>
    </source>
</evidence>
<evidence type="ECO:0000256" key="2">
    <source>
        <dbReference type="ARBA" id="ARBA00023242"/>
    </source>
</evidence>
<dbReference type="PANTHER" id="PTHR10535">
    <property type="entry name" value="DNA-DIRECTED RNA POLYMERASES I, II, AND III SUBUNIT RPABC1"/>
    <property type="match status" value="1"/>
</dbReference>
<comment type="similarity">
    <text evidence="3">Belongs to the archaeal Rpo5/eukaryotic RPB5 RNA polymerase subunit family.</text>
</comment>
<dbReference type="GO" id="GO:0006362">
    <property type="term" value="P:transcription elongation by RNA polymerase I"/>
    <property type="evidence" value="ECO:0007669"/>
    <property type="project" value="TreeGrafter"/>
</dbReference>
<dbReference type="GO" id="GO:0003899">
    <property type="term" value="F:DNA-directed RNA polymerase activity"/>
    <property type="evidence" value="ECO:0007669"/>
    <property type="project" value="InterPro"/>
</dbReference>
<gene>
    <name evidence="6" type="ORF">IFM89_026172</name>
</gene>
<feature type="domain" description="RNA polymerase subunit H/Rpb5 C-terminal" evidence="4">
    <location>
        <begin position="142"/>
        <end position="214"/>
    </location>
</feature>
<keyword evidence="7" id="KW-1185">Reference proteome</keyword>
<dbReference type="Proteomes" id="UP000631114">
    <property type="component" value="Unassembled WGS sequence"/>
</dbReference>
<dbReference type="InterPro" id="IPR035913">
    <property type="entry name" value="RPB5-like_sf"/>
</dbReference>
<evidence type="ECO:0000313" key="7">
    <source>
        <dbReference type="Proteomes" id="UP000631114"/>
    </source>
</evidence>
<dbReference type="InterPro" id="IPR005571">
    <property type="entry name" value="RNA_pol_Rpb5_N"/>
</dbReference>
<accession>A0A835H8F6</accession>
<evidence type="ECO:0000313" key="6">
    <source>
        <dbReference type="EMBL" id="KAF9593929.1"/>
    </source>
</evidence>
<reference evidence="6 7" key="1">
    <citation type="submission" date="2020-10" db="EMBL/GenBank/DDBJ databases">
        <title>The Coptis chinensis genome and diversification of protoberbering-type alkaloids.</title>
        <authorList>
            <person name="Wang B."/>
            <person name="Shu S."/>
            <person name="Song C."/>
            <person name="Liu Y."/>
        </authorList>
    </citation>
    <scope>NUCLEOTIDE SEQUENCE [LARGE SCALE GENOMIC DNA]</scope>
    <source>
        <strain evidence="6">HL-2020</strain>
        <tissue evidence="6">Leaf</tissue>
    </source>
</reference>
<dbReference type="GO" id="GO:0003677">
    <property type="term" value="F:DNA binding"/>
    <property type="evidence" value="ECO:0007669"/>
    <property type="project" value="InterPro"/>
</dbReference>
<feature type="domain" description="RNA polymerase Rpb5 N-terminal" evidence="5">
    <location>
        <begin position="17"/>
        <end position="99"/>
    </location>
</feature>
<evidence type="ECO:0000259" key="5">
    <source>
        <dbReference type="Pfam" id="PF03871"/>
    </source>
</evidence>
<dbReference type="GO" id="GO:0006366">
    <property type="term" value="P:transcription by RNA polymerase II"/>
    <property type="evidence" value="ECO:0007669"/>
    <property type="project" value="TreeGrafter"/>
</dbReference>
<dbReference type="PIRSF" id="PIRSF000747">
    <property type="entry name" value="RPB5"/>
    <property type="match status" value="1"/>
</dbReference>
<dbReference type="Pfam" id="PF01191">
    <property type="entry name" value="RNA_pol_Rpb5_C"/>
    <property type="match status" value="1"/>
</dbReference>
<dbReference type="SUPFAM" id="SSF53036">
    <property type="entry name" value="Eukaryotic RPB5 N-terminal domain"/>
    <property type="match status" value="1"/>
</dbReference>
<comment type="caution">
    <text evidence="6">The sequence shown here is derived from an EMBL/GenBank/DDBJ whole genome shotgun (WGS) entry which is preliminary data.</text>
</comment>
<proteinExistence type="inferred from homology"/>
<sequence length="215" mass="24447">MEQGGCLSAFIDPGSVESHRYYLARRTTLEMLRDRGYDVPDADLDLSLQAFRSTYGQSPNLEHIRISLPLLSDSSKKILVIFCGTEVVKLAMVRNIFNQIANSQNLNRLILILQNKITAQARQALAICRVKTETFQITDLLVNIMKHFLMPKHELLNLEEKEKLLKKYSVGENQIPRMLETDAVARYYGLEKGQVVKVTSDDDVAESHATYRCVT</sequence>
<dbReference type="GO" id="GO:0042797">
    <property type="term" value="P:tRNA transcription by RNA polymerase III"/>
    <property type="evidence" value="ECO:0007669"/>
    <property type="project" value="TreeGrafter"/>
</dbReference>
<dbReference type="InterPro" id="IPR000783">
    <property type="entry name" value="RNA_pol_subH/Rpb5_C"/>
</dbReference>
<comment type="subcellular location">
    <subcellularLocation>
        <location evidence="1">Nucleus</location>
    </subcellularLocation>
</comment>
<dbReference type="OrthoDB" id="248779at2759"/>
<evidence type="ECO:0000259" key="4">
    <source>
        <dbReference type="Pfam" id="PF01191"/>
    </source>
</evidence>
<organism evidence="6 7">
    <name type="scientific">Coptis chinensis</name>
    <dbReference type="NCBI Taxonomy" id="261450"/>
    <lineage>
        <taxon>Eukaryota</taxon>
        <taxon>Viridiplantae</taxon>
        <taxon>Streptophyta</taxon>
        <taxon>Embryophyta</taxon>
        <taxon>Tracheophyta</taxon>
        <taxon>Spermatophyta</taxon>
        <taxon>Magnoliopsida</taxon>
        <taxon>Ranunculales</taxon>
        <taxon>Ranunculaceae</taxon>
        <taxon>Coptidoideae</taxon>
        <taxon>Coptis</taxon>
    </lineage>
</organism>
<dbReference type="InterPro" id="IPR014381">
    <property type="entry name" value="Arch_Rpo5/euc_Rpb5"/>
</dbReference>
<dbReference type="SUPFAM" id="SSF55287">
    <property type="entry name" value="RPB5-like RNA polymerase subunit"/>
    <property type="match status" value="1"/>
</dbReference>
<dbReference type="AlphaFoldDB" id="A0A835H8F6"/>
<dbReference type="PANTHER" id="PTHR10535:SF2">
    <property type="entry name" value="DNA-DIRECTED RNA POLYMERASE V SUBUNIT 5A"/>
    <property type="match status" value="1"/>
</dbReference>
<evidence type="ECO:0000256" key="3">
    <source>
        <dbReference type="ARBA" id="ARBA00025765"/>
    </source>
</evidence>
<dbReference type="FunFam" id="3.90.940.20:FF:000001">
    <property type="entry name" value="DNA-directed RNA polymerases I, II, and III subunit RPABC1"/>
    <property type="match status" value="1"/>
</dbReference>
<keyword evidence="2" id="KW-0539">Nucleus</keyword>
<dbReference type="Gene3D" id="3.90.940.20">
    <property type="entry name" value="RPB5-like RNA polymerase subunit"/>
    <property type="match status" value="1"/>
</dbReference>
<protein>
    <recommendedName>
        <fullName evidence="8">DNA-directed RNA polymerase V subunit 5A</fullName>
    </recommendedName>
</protein>
<evidence type="ECO:0000256" key="1">
    <source>
        <dbReference type="ARBA" id="ARBA00004123"/>
    </source>
</evidence>
<dbReference type="Pfam" id="PF03871">
    <property type="entry name" value="RNA_pol_Rpb5_N"/>
    <property type="match status" value="1"/>
</dbReference>
<name>A0A835H8F6_9MAGN</name>
<dbReference type="EMBL" id="JADFTS010000008">
    <property type="protein sequence ID" value="KAF9593929.1"/>
    <property type="molecule type" value="Genomic_DNA"/>
</dbReference>
<dbReference type="Gene3D" id="3.40.1340.10">
    <property type="entry name" value="RNA polymerase, Rpb5, N-terminal domain"/>
    <property type="match status" value="1"/>
</dbReference>
<dbReference type="GO" id="GO:0055029">
    <property type="term" value="C:nuclear DNA-directed RNA polymerase complex"/>
    <property type="evidence" value="ECO:0007669"/>
    <property type="project" value="UniProtKB-ARBA"/>
</dbReference>
<dbReference type="InterPro" id="IPR036710">
    <property type="entry name" value="RNA_pol_Rpb5_N_sf"/>
</dbReference>